<evidence type="ECO:0000313" key="1">
    <source>
        <dbReference type="EMBL" id="GAA6410969.1"/>
    </source>
</evidence>
<dbReference type="RefSeq" id="WP_288889477.1">
    <property type="nucleotide sequence ID" value="NZ_BAABYW010000002.1"/>
</dbReference>
<sequence>MAYYVRKISRSKWQENPLSADEVKALQEIKGVRADAITNCIKTTGDKLSLWKVEEKNDSIEDVIPLIIGFERPDTCDIIYISDEVFSEEGIDLEQSPHDASTPIKELKKYHYNAIVNNYDGLGKFAKVVLRSLDNHKRFKGREVKEKLKEMLNDHEIEKEMISANLYEKISK</sequence>
<accession>A0ABQ0BHN4</accession>
<organism evidence="1 2">
    <name type="scientific">Blautia hominis</name>
    <dbReference type="NCBI Taxonomy" id="2025493"/>
    <lineage>
        <taxon>Bacteria</taxon>
        <taxon>Bacillati</taxon>
        <taxon>Bacillota</taxon>
        <taxon>Clostridia</taxon>
        <taxon>Lachnospirales</taxon>
        <taxon>Lachnospiraceae</taxon>
        <taxon>Blautia</taxon>
    </lineage>
</organism>
<reference evidence="1 2" key="1">
    <citation type="submission" date="2024-04" db="EMBL/GenBank/DDBJ databases">
        <title>Defined microbial consortia suppress multidrug-resistant proinflammatory Enterobacteriaceae via ecological control.</title>
        <authorList>
            <person name="Furuichi M."/>
            <person name="Kawaguchi T."/>
            <person name="Pust M."/>
            <person name="Yasuma K."/>
            <person name="Plichta D."/>
            <person name="Hasegawa N."/>
            <person name="Ohya T."/>
            <person name="Bhattarai S."/>
            <person name="Sasajima S."/>
            <person name="Aoto Y."/>
            <person name="Tuganbaev T."/>
            <person name="Yaginuma M."/>
            <person name="Ueda M."/>
            <person name="Okahashi N."/>
            <person name="Amafuji K."/>
            <person name="Kiridooshi Y."/>
            <person name="Sugita K."/>
            <person name="Strazar M."/>
            <person name="Skelly A."/>
            <person name="Suda W."/>
            <person name="Hattori M."/>
            <person name="Nakamoto N."/>
            <person name="Caballero S."/>
            <person name="Norman J."/>
            <person name="Olle B."/>
            <person name="Tanoue T."/>
            <person name="Arita M."/>
            <person name="Bucci V."/>
            <person name="Atarashi K."/>
            <person name="Xavier R."/>
            <person name="Honda K."/>
        </authorList>
    </citation>
    <scope>NUCLEOTIDE SEQUENCE [LARGE SCALE GENOMIC DNA]</scope>
    <source>
        <strain evidence="2">k04-0078-D8-1</strain>
    </source>
</reference>
<dbReference type="EMBL" id="BAABYW010000002">
    <property type="protein sequence ID" value="GAA6410969.1"/>
    <property type="molecule type" value="Genomic_DNA"/>
</dbReference>
<evidence type="ECO:0000313" key="2">
    <source>
        <dbReference type="Proteomes" id="UP001600943"/>
    </source>
</evidence>
<protein>
    <submittedName>
        <fullName evidence="1">Uncharacterized protein</fullName>
    </submittedName>
</protein>
<proteinExistence type="predicted"/>
<gene>
    <name evidence="1" type="ORF">K040078D81_50860</name>
</gene>
<keyword evidence="2" id="KW-1185">Reference proteome</keyword>
<name>A0ABQ0BHN4_9FIRM</name>
<dbReference type="Proteomes" id="UP001600943">
    <property type="component" value="Unassembled WGS sequence"/>
</dbReference>
<comment type="caution">
    <text evidence="1">The sequence shown here is derived from an EMBL/GenBank/DDBJ whole genome shotgun (WGS) entry which is preliminary data.</text>
</comment>